<name>A0AAU9UHH8_EUPED</name>
<gene>
    <name evidence="2" type="ORF">EEDITHA_LOCUS13371</name>
</gene>
<dbReference type="InterPro" id="IPR025476">
    <property type="entry name" value="Helitron_helicase-like"/>
</dbReference>
<protein>
    <recommendedName>
        <fullName evidence="1">Helitron helicase-like domain-containing protein</fullName>
    </recommendedName>
</protein>
<evidence type="ECO:0000259" key="1">
    <source>
        <dbReference type="Pfam" id="PF14214"/>
    </source>
</evidence>
<comment type="caution">
    <text evidence="2">The sequence shown here is derived from an EMBL/GenBank/DDBJ whole genome shotgun (WGS) entry which is preliminary data.</text>
</comment>
<evidence type="ECO:0000313" key="3">
    <source>
        <dbReference type="Proteomes" id="UP001153954"/>
    </source>
</evidence>
<accession>A0AAU9UHH8</accession>
<sequence length="165" mass="19593">MYAKIETECLVYIRTNQVRLRAEEYVHLRDAMQSDNNVENLGRLVILPSNFTGSPRYMHERTQDAFCYVRKYGRPDLFITFTTNPKWIEICRELLTGQASYDRHDIIARVFHLKLKLMINLLTKDKVFGSTLCFMYSVEWQKRGLPHAHILLWLVDKIRPEAIDR</sequence>
<dbReference type="AlphaFoldDB" id="A0AAU9UHH8"/>
<dbReference type="PANTHER" id="PTHR45786">
    <property type="entry name" value="DNA BINDING PROTEIN-LIKE"/>
    <property type="match status" value="1"/>
</dbReference>
<keyword evidence="3" id="KW-1185">Reference proteome</keyword>
<proteinExistence type="predicted"/>
<reference evidence="2" key="1">
    <citation type="submission" date="2022-03" db="EMBL/GenBank/DDBJ databases">
        <authorList>
            <person name="Tunstrom K."/>
        </authorList>
    </citation>
    <scope>NUCLEOTIDE SEQUENCE</scope>
</reference>
<dbReference type="PANTHER" id="PTHR45786:SF74">
    <property type="entry name" value="ATP-DEPENDENT DNA HELICASE"/>
    <property type="match status" value="1"/>
</dbReference>
<organism evidence="2 3">
    <name type="scientific">Euphydryas editha</name>
    <name type="common">Edith's checkerspot</name>
    <dbReference type="NCBI Taxonomy" id="104508"/>
    <lineage>
        <taxon>Eukaryota</taxon>
        <taxon>Metazoa</taxon>
        <taxon>Ecdysozoa</taxon>
        <taxon>Arthropoda</taxon>
        <taxon>Hexapoda</taxon>
        <taxon>Insecta</taxon>
        <taxon>Pterygota</taxon>
        <taxon>Neoptera</taxon>
        <taxon>Endopterygota</taxon>
        <taxon>Lepidoptera</taxon>
        <taxon>Glossata</taxon>
        <taxon>Ditrysia</taxon>
        <taxon>Papilionoidea</taxon>
        <taxon>Nymphalidae</taxon>
        <taxon>Nymphalinae</taxon>
        <taxon>Euphydryas</taxon>
    </lineage>
</organism>
<dbReference type="Proteomes" id="UP001153954">
    <property type="component" value="Unassembled WGS sequence"/>
</dbReference>
<evidence type="ECO:0000313" key="2">
    <source>
        <dbReference type="EMBL" id="CAH2098234.1"/>
    </source>
</evidence>
<dbReference type="Pfam" id="PF14214">
    <property type="entry name" value="Helitron_like_N"/>
    <property type="match status" value="1"/>
</dbReference>
<feature type="domain" description="Helitron helicase-like" evidence="1">
    <location>
        <begin position="1"/>
        <end position="152"/>
    </location>
</feature>
<dbReference type="EMBL" id="CAKOGL010000019">
    <property type="protein sequence ID" value="CAH2098234.1"/>
    <property type="molecule type" value="Genomic_DNA"/>
</dbReference>